<feature type="compositionally biased region" description="Basic and acidic residues" evidence="10">
    <location>
        <begin position="1779"/>
        <end position="1794"/>
    </location>
</feature>
<keyword evidence="8" id="KW-0695">RNA-directed DNA polymerase</keyword>
<feature type="region of interest" description="Disordered" evidence="10">
    <location>
        <begin position="596"/>
        <end position="616"/>
    </location>
</feature>
<dbReference type="SUPFAM" id="SSF53098">
    <property type="entry name" value="Ribonuclease H-like"/>
    <property type="match status" value="1"/>
</dbReference>
<reference evidence="14" key="1">
    <citation type="submission" date="2023-07" db="EMBL/GenBank/DDBJ databases">
        <title>A chromosome-level genome assembly of Lolium multiflorum.</title>
        <authorList>
            <person name="Chen Y."/>
            <person name="Copetti D."/>
            <person name="Kolliker R."/>
            <person name="Studer B."/>
        </authorList>
    </citation>
    <scope>NUCLEOTIDE SEQUENCE</scope>
    <source>
        <strain evidence="14">02402/16</strain>
        <tissue evidence="14">Leaf</tissue>
    </source>
</reference>
<feature type="region of interest" description="Disordered" evidence="10">
    <location>
        <begin position="2878"/>
        <end position="2921"/>
    </location>
</feature>
<feature type="compositionally biased region" description="Basic and acidic residues" evidence="10">
    <location>
        <begin position="2401"/>
        <end position="2410"/>
    </location>
</feature>
<feature type="compositionally biased region" description="Low complexity" evidence="10">
    <location>
        <begin position="525"/>
        <end position="545"/>
    </location>
</feature>
<feature type="compositionally biased region" description="Basic and acidic residues" evidence="10">
    <location>
        <begin position="2443"/>
        <end position="2466"/>
    </location>
</feature>
<dbReference type="FunFam" id="3.30.70.270:FF:000020">
    <property type="entry name" value="Transposon Tf2-6 polyprotein-like Protein"/>
    <property type="match status" value="1"/>
</dbReference>
<dbReference type="Pfam" id="PF17921">
    <property type="entry name" value="Integrase_H2C2"/>
    <property type="match status" value="1"/>
</dbReference>
<dbReference type="PANTHER" id="PTHR35046:SF9">
    <property type="entry name" value="RNA-DIRECTED DNA POLYMERASE"/>
    <property type="match status" value="1"/>
</dbReference>
<feature type="domain" description="Integrase catalytic" evidence="13">
    <location>
        <begin position="1305"/>
        <end position="1465"/>
    </location>
</feature>
<keyword evidence="9" id="KW-0862">Zinc</keyword>
<dbReference type="EMBL" id="JAUUTY010000004">
    <property type="protein sequence ID" value="KAK1648942.1"/>
    <property type="molecule type" value="Genomic_DNA"/>
</dbReference>
<dbReference type="InterPro" id="IPR012337">
    <property type="entry name" value="RNaseH-like_sf"/>
</dbReference>
<feature type="domain" description="Reverse transcriptase" evidence="12">
    <location>
        <begin position="788"/>
        <end position="967"/>
    </location>
</feature>
<feature type="compositionally biased region" description="Basic and acidic residues" evidence="10">
    <location>
        <begin position="1745"/>
        <end position="1768"/>
    </location>
</feature>
<dbReference type="InterPro" id="IPR001584">
    <property type="entry name" value="Integrase_cat-core"/>
</dbReference>
<dbReference type="InterPro" id="IPR036397">
    <property type="entry name" value="RNaseH_sf"/>
</dbReference>
<dbReference type="Pfam" id="PF24626">
    <property type="entry name" value="SH3_Tf2-1"/>
    <property type="match status" value="2"/>
</dbReference>
<dbReference type="GO" id="GO:0008233">
    <property type="term" value="F:peptidase activity"/>
    <property type="evidence" value="ECO:0007669"/>
    <property type="project" value="UniProtKB-KW"/>
</dbReference>
<feature type="region of interest" description="Disordered" evidence="10">
    <location>
        <begin position="496"/>
        <end position="564"/>
    </location>
</feature>
<dbReference type="Gene3D" id="3.30.420.10">
    <property type="entry name" value="Ribonuclease H-like superfamily/Ribonuclease H"/>
    <property type="match status" value="1"/>
</dbReference>
<keyword evidence="6" id="KW-0255">Endonuclease</keyword>
<feature type="compositionally biased region" description="Basic and acidic residues" evidence="10">
    <location>
        <begin position="1666"/>
        <end position="1683"/>
    </location>
</feature>
<dbReference type="InterPro" id="IPR056924">
    <property type="entry name" value="SH3_Tf2-1"/>
</dbReference>
<organism evidence="14 15">
    <name type="scientific">Lolium multiflorum</name>
    <name type="common">Italian ryegrass</name>
    <name type="synonym">Lolium perenne subsp. multiflorum</name>
    <dbReference type="NCBI Taxonomy" id="4521"/>
    <lineage>
        <taxon>Eukaryota</taxon>
        <taxon>Viridiplantae</taxon>
        <taxon>Streptophyta</taxon>
        <taxon>Embryophyta</taxon>
        <taxon>Tracheophyta</taxon>
        <taxon>Spermatophyta</taxon>
        <taxon>Magnoliopsida</taxon>
        <taxon>Liliopsida</taxon>
        <taxon>Poales</taxon>
        <taxon>Poaceae</taxon>
        <taxon>BOP clade</taxon>
        <taxon>Pooideae</taxon>
        <taxon>Poodae</taxon>
        <taxon>Poeae</taxon>
        <taxon>Poeae Chloroplast Group 2 (Poeae type)</taxon>
        <taxon>Loliodinae</taxon>
        <taxon>Loliinae</taxon>
        <taxon>Lolium</taxon>
    </lineage>
</organism>
<dbReference type="SUPFAM" id="SSF57756">
    <property type="entry name" value="Retrovirus zinc finger-like domains"/>
    <property type="match status" value="1"/>
</dbReference>
<dbReference type="GO" id="GO:0015074">
    <property type="term" value="P:DNA integration"/>
    <property type="evidence" value="ECO:0007669"/>
    <property type="project" value="InterPro"/>
</dbReference>
<evidence type="ECO:0000256" key="7">
    <source>
        <dbReference type="ARBA" id="ARBA00022801"/>
    </source>
</evidence>
<feature type="compositionally biased region" description="Polar residues" evidence="10">
    <location>
        <begin position="2386"/>
        <end position="2400"/>
    </location>
</feature>
<evidence type="ECO:0000256" key="2">
    <source>
        <dbReference type="ARBA" id="ARBA00022670"/>
    </source>
</evidence>
<evidence type="ECO:0000313" key="15">
    <source>
        <dbReference type="Proteomes" id="UP001231189"/>
    </source>
</evidence>
<feature type="compositionally biased region" description="Basic and acidic residues" evidence="10">
    <location>
        <begin position="1808"/>
        <end position="1817"/>
    </location>
</feature>
<feature type="region of interest" description="Disordered" evidence="10">
    <location>
        <begin position="1745"/>
        <end position="1884"/>
    </location>
</feature>
<feature type="compositionally biased region" description="Acidic residues" evidence="10">
    <location>
        <begin position="1896"/>
        <end position="1913"/>
    </location>
</feature>
<dbReference type="Pfam" id="PF00078">
    <property type="entry name" value="RVT_1"/>
    <property type="match status" value="1"/>
</dbReference>
<feature type="domain" description="CCHC-type" evidence="11">
    <location>
        <begin position="571"/>
        <end position="586"/>
    </location>
</feature>
<dbReference type="FunFam" id="1.10.340.70:FF:000001">
    <property type="entry name" value="Retrovirus-related Pol polyprotein from transposon gypsy-like Protein"/>
    <property type="match status" value="1"/>
</dbReference>
<gene>
    <name evidence="14" type="ORF">QYE76_066747</name>
</gene>
<evidence type="ECO:0000256" key="6">
    <source>
        <dbReference type="ARBA" id="ARBA00022759"/>
    </source>
</evidence>
<dbReference type="PROSITE" id="PS50994">
    <property type="entry name" value="INTEGRASE"/>
    <property type="match status" value="1"/>
</dbReference>
<dbReference type="InterPro" id="IPR043502">
    <property type="entry name" value="DNA/RNA_pol_sf"/>
</dbReference>
<feature type="region of interest" description="Disordered" evidence="10">
    <location>
        <begin position="2366"/>
        <end position="2514"/>
    </location>
</feature>
<dbReference type="CDD" id="cd01647">
    <property type="entry name" value="RT_LTR"/>
    <property type="match status" value="1"/>
</dbReference>
<evidence type="ECO:0000256" key="1">
    <source>
        <dbReference type="ARBA" id="ARBA00012493"/>
    </source>
</evidence>
<feature type="region of interest" description="Disordered" evidence="10">
    <location>
        <begin position="1896"/>
        <end position="1920"/>
    </location>
</feature>
<name>A0AAD8SDA9_LOLMU</name>
<keyword evidence="4" id="KW-0548">Nucleotidyltransferase</keyword>
<dbReference type="GO" id="GO:0004519">
    <property type="term" value="F:endonuclease activity"/>
    <property type="evidence" value="ECO:0007669"/>
    <property type="project" value="UniProtKB-KW"/>
</dbReference>
<dbReference type="SMART" id="SM00343">
    <property type="entry name" value="ZnF_C2HC"/>
    <property type="match status" value="1"/>
</dbReference>
<evidence type="ECO:0000313" key="14">
    <source>
        <dbReference type="EMBL" id="KAK1648942.1"/>
    </source>
</evidence>
<dbReference type="SUPFAM" id="SSF56672">
    <property type="entry name" value="DNA/RNA polymerases"/>
    <property type="match status" value="1"/>
</dbReference>
<keyword evidence="3" id="KW-0808">Transferase</keyword>
<dbReference type="GO" id="GO:0006508">
    <property type="term" value="P:proteolysis"/>
    <property type="evidence" value="ECO:0007669"/>
    <property type="project" value="UniProtKB-KW"/>
</dbReference>
<dbReference type="PANTHER" id="PTHR35046">
    <property type="entry name" value="ZINC KNUCKLE (CCHC-TYPE) FAMILY PROTEIN"/>
    <property type="match status" value="1"/>
</dbReference>
<dbReference type="Pfam" id="PF00098">
    <property type="entry name" value="zf-CCHC"/>
    <property type="match status" value="1"/>
</dbReference>
<feature type="region of interest" description="Disordered" evidence="10">
    <location>
        <begin position="2728"/>
        <end position="2760"/>
    </location>
</feature>
<dbReference type="FunFam" id="3.30.420.10:FF:000032">
    <property type="entry name" value="Retrovirus-related Pol polyprotein from transposon 297-like Protein"/>
    <property type="match status" value="1"/>
</dbReference>
<accession>A0AAD8SDA9</accession>
<keyword evidence="7" id="KW-0378">Hydrolase</keyword>
<dbReference type="Gene3D" id="4.10.60.10">
    <property type="entry name" value="Zinc finger, CCHC-type"/>
    <property type="match status" value="1"/>
</dbReference>
<dbReference type="Pfam" id="PF03732">
    <property type="entry name" value="Retrotrans_gag"/>
    <property type="match status" value="1"/>
</dbReference>
<feature type="compositionally biased region" description="Acidic residues" evidence="10">
    <location>
        <begin position="2889"/>
        <end position="2901"/>
    </location>
</feature>
<dbReference type="Gene3D" id="3.30.70.270">
    <property type="match status" value="2"/>
</dbReference>
<dbReference type="Proteomes" id="UP001231189">
    <property type="component" value="Unassembled WGS sequence"/>
</dbReference>
<dbReference type="InterPro" id="IPR021109">
    <property type="entry name" value="Peptidase_aspartic_dom_sf"/>
</dbReference>
<dbReference type="EC" id="2.7.7.49" evidence="1"/>
<dbReference type="InterPro" id="IPR005162">
    <property type="entry name" value="Retrotrans_gag_dom"/>
</dbReference>
<feature type="compositionally biased region" description="Basic and acidic residues" evidence="10">
    <location>
        <begin position="2417"/>
        <end position="2436"/>
    </location>
</feature>
<dbReference type="CDD" id="cd00303">
    <property type="entry name" value="retropepsin_like"/>
    <property type="match status" value="1"/>
</dbReference>
<evidence type="ECO:0000256" key="5">
    <source>
        <dbReference type="ARBA" id="ARBA00022722"/>
    </source>
</evidence>
<feature type="region of interest" description="Disordered" evidence="10">
    <location>
        <begin position="1666"/>
        <end position="1733"/>
    </location>
</feature>
<feature type="compositionally biased region" description="Basic and acidic residues" evidence="10">
    <location>
        <begin position="2729"/>
        <end position="2760"/>
    </location>
</feature>
<dbReference type="PROSITE" id="PS50878">
    <property type="entry name" value="RT_POL"/>
    <property type="match status" value="1"/>
</dbReference>
<dbReference type="Gene3D" id="2.40.70.10">
    <property type="entry name" value="Acid Proteases"/>
    <property type="match status" value="1"/>
</dbReference>
<dbReference type="InterPro" id="IPR041588">
    <property type="entry name" value="Integrase_H2C2"/>
</dbReference>
<dbReference type="InterPro" id="IPR043128">
    <property type="entry name" value="Rev_trsase/Diguanyl_cyclase"/>
</dbReference>
<dbReference type="InterPro" id="IPR000477">
    <property type="entry name" value="RT_dom"/>
</dbReference>
<keyword evidence="9" id="KW-0479">Metal-binding</keyword>
<dbReference type="InterPro" id="IPR036875">
    <property type="entry name" value="Znf_CCHC_sf"/>
</dbReference>
<feature type="compositionally biased region" description="Basic residues" evidence="10">
    <location>
        <begin position="1795"/>
        <end position="1807"/>
    </location>
</feature>
<keyword evidence="9" id="KW-0863">Zinc-finger</keyword>
<protein>
    <recommendedName>
        <fullName evidence="1">RNA-directed DNA polymerase</fullName>
        <ecNumber evidence="1">2.7.7.49</ecNumber>
    </recommendedName>
</protein>
<evidence type="ECO:0000259" key="11">
    <source>
        <dbReference type="PROSITE" id="PS50158"/>
    </source>
</evidence>
<evidence type="ECO:0000256" key="8">
    <source>
        <dbReference type="ARBA" id="ARBA00022918"/>
    </source>
</evidence>
<feature type="compositionally biased region" description="Low complexity" evidence="10">
    <location>
        <begin position="1821"/>
        <end position="1834"/>
    </location>
</feature>
<evidence type="ECO:0000256" key="10">
    <source>
        <dbReference type="SAM" id="MobiDB-lite"/>
    </source>
</evidence>
<evidence type="ECO:0000256" key="4">
    <source>
        <dbReference type="ARBA" id="ARBA00022695"/>
    </source>
</evidence>
<feature type="region of interest" description="Disordered" evidence="10">
    <location>
        <begin position="2787"/>
        <end position="2829"/>
    </location>
</feature>
<dbReference type="GO" id="GO:0003964">
    <property type="term" value="F:RNA-directed DNA polymerase activity"/>
    <property type="evidence" value="ECO:0007669"/>
    <property type="project" value="UniProtKB-KW"/>
</dbReference>
<keyword evidence="15" id="KW-1185">Reference proteome</keyword>
<dbReference type="Pfam" id="PF17917">
    <property type="entry name" value="RT_RNaseH"/>
    <property type="match status" value="1"/>
</dbReference>
<proteinExistence type="predicted"/>
<dbReference type="InterPro" id="IPR001878">
    <property type="entry name" value="Znf_CCHC"/>
</dbReference>
<dbReference type="GO" id="GO:0003676">
    <property type="term" value="F:nucleic acid binding"/>
    <property type="evidence" value="ECO:0007669"/>
    <property type="project" value="InterPro"/>
</dbReference>
<dbReference type="InterPro" id="IPR041373">
    <property type="entry name" value="RT_RNaseH"/>
</dbReference>
<feature type="compositionally biased region" description="Low complexity" evidence="10">
    <location>
        <begin position="1686"/>
        <end position="1701"/>
    </location>
</feature>
<comment type="caution">
    <text evidence="14">The sequence shown here is derived from an EMBL/GenBank/DDBJ whole genome shotgun (WGS) entry which is preliminary data.</text>
</comment>
<dbReference type="Gene3D" id="3.10.10.10">
    <property type="entry name" value="HIV Type 1 Reverse Transcriptase, subunit A, domain 1"/>
    <property type="match status" value="1"/>
</dbReference>
<dbReference type="Gene3D" id="1.10.340.70">
    <property type="match status" value="1"/>
</dbReference>
<keyword evidence="2" id="KW-0645">Protease</keyword>
<keyword evidence="5" id="KW-0540">Nuclease</keyword>
<dbReference type="GO" id="GO:0008270">
    <property type="term" value="F:zinc ion binding"/>
    <property type="evidence" value="ECO:0007669"/>
    <property type="project" value="UniProtKB-KW"/>
</dbReference>
<sequence>MEASKRADFVKKIHVKTKELIEKKGKSNAARKNKKRKEMLFKPGDLVWVHFRKDRFPTLRKSKLKPRGAGPYKVLAKINDNAYSIDLPEDEFGVSNSFNVADLTPYDGEDLGASGYQEETSIARGEEQLDMKTDDKMAVKLDMELDMKISHGRAREEREACARGEEEVQAGPEPELVPDVYISALDDPLAALDHKKPDDTPVTWREYEALRDHLSRELRVTTETFDTEIQGVNLKVDETTAAINTVQTSVTTLQASIQALTNTVDQIRTMVQQQPQHPFDEDGSVNGDNADAAAAQGMGRGVGRGLPRGVNRGFVEIGARRVPLQQDDGLGKPKFSIPRFEGGTDVEEYLTWELKIERLWRLHPDYTEDKKIKLASSEFDGYALRWWDALVQNREEDGELPIVTWRTMKAAMRARFVPTNYLRSVFDKLTQLKQGVLTVDAYYMEMEMLMQRARVRESLEMTMQRFLNGLKFNIKGIVRHHKYATMNELLHHAREAESQLAEEAQQRGRATGAGRYTPRPPPSTAPSTRPTDVPSSSSKPVSNVSHTKKPVPAASGTGSSMSTARNRDMVCHTCGGKGHFKKDCPNRKVMIINEDNEYETGDDADPDAPEDDDYDSDSFDAYPSEAQTIVVSQRVLNVQPSASTQRCNLFQTKALVGPDKACKVIIDGGSCRNLASKELCAKLKLKYLPHPHPYYIQWLSNNGEMKVSHMVRVDFEIGPYKDSIDFDVVPMTEFGDVFPEEVPAGLPPLRGIEHQIDLIPGASLPNRAPYRTNPEETKEIQKQVQALLDKGYIRISLSPCAVPVILVPKKDGTWRMCVDCRAINNITIRYRHPIPRLEDMLDELSGAAVFSKIDLRSGYHQIRMKEGDEWKTAFKTKFGLYEWLVMPFGLTNAPSTFMRLMNHVLRDFIGKFVVVYFDDILIYSRNESDHTIHIRHVLQVLRDNQLYGNLEKCTFCKDKVIFLGYVVSKHGVEVDESKIEAIQNWPTPMNVSQVRSFHGLAGFYRRFVPNFSTIAAPLNDLTKKGVVFEWGAAQDHAFDELKRLLTSAPLLALPDFNKQFEIECDASGIGIGGVLMQEGRPIAYFSEKLSGAKLNYPIYDKELYALIRVLEVWQHYLWPKEFIIHSDHEALKYLKAQSTLHKRLAKWVEFIESFPYIIKHKKGKDNIVADALSRKNMLLTQLDVKIPGLEILCDLYATDHDFAEPYRLCALGKAWEKYHIHDGFLFRANKLCVPESSVRLLLLQESHAGGLMGHFGREKTLLMLADHFYWPKMRRDVDRYVKRCITCNKSKSKLKPHGLYTPLPAPTTPWEDISMDFVLGLPRTKRGHDSIFVVVDRFSKMSHFIACHKSDDASHIANLFFREIVRLHGVPKTIVSDRDVKFMSYFWKTLWRKLGTKLLFSTTCHPQTDGQTEVVNRTLSQLLRSMIKKNLKEWEECLPHVEFAYNRAVHSTTELCPFEVVYGFKPITPLDLLPLPIHERVNMEASKRADFVKKIHVKTKELIEKKGKSNAARKNMKRKEMLFKPGDLVWVHFRKDRFPQLRKSKLKPRGAGPYKVLAKINDNAYSIDLPEDEFGVSNSFNVGGDDEDIPTSLLPPSSPIEDEPAVKLKSNEVRIGPITRARAKLLKQQVNLYQEETSIARGEEQLDMKTDDKMAVKLDMELDMKISHGRAREEREACARGEEEVQAGQEPGQTGPQTGQPGPWPGRPAANRPPTGRSVSYQEETSIARGGEEQLDVKMNVKLDKELDMKISHGRAREEREECARGEEEVQAGPASGTRVDKEGKRSHSLGARENKRRRRRRKKRRRREEEERTREEEGMEAGASRASMAGASRLPGRPPCKAGASRELWPEPPGPLGRHHFRRRRPRAGRPGRSEASDDILGTPDLQTYCRANMDSEDEDTEEYTEHFEEDSSSSTADVEEHVELYSDYGSTSIIGMSDIEELNNDHGSPSITDISDIEELDNDHGSPSIIDMDDMVERHIKDDFDELYIDNGSPSMDDMVEQRHEYDIDTMAEPHLDPTMSNTEDLHDGTIIWIIKSVPIMSVIDTLLRAPQGATMRVLMHKIIDLKYIIWSIKSVPNMIVVDTLLQAPQGTASNMPSRMSHHLGMARTVIDSHHLMIVVNHYHLMVYIDIRHHMSFAATSHFIIAIDQHPPRIFDDTYQDMVMMHDDESLDMKAAKTLYFDELQGQATKKPTAPTLQDEDLQGHRKDEVDPSLALHDTTAPPMEDDLGGDGVEMVEHGNFPSTKEAHGVEQVEPTPICLIDELVPIPCEHESHLAHLSESDSELSDFHPTCEFECFRLEDMSDTLSELREVDDRSMEDIAFANTLTSPSFVSSYVALGSTEDEFPIMEKMYMVHEDDDIPPCLLQDGHVDHMDPPTSTTPTSNESASKGTRMTTSTATEHELTKRAIESYPIKDLTRGNHTKGYEGRQGREEEPLTWCKGEQEKKKKKKEEEKKKKKNREKENGGWSLQGHGRSLQAARPATMQGRSLQGALAGASRPPWPAPLQEEAATRGKARPVLPAMHGRNQSRDFVGVIQVIYTISSIPSAAIIHCVHHHRRLLRRSGHPLSTLVNADEDEDSAEDQEVAVAEWTRTPVPVSCKWVNPPGPPRGLDFDVSKTEQIFDLLLKEKQLKLPEGHKIPTAQEMNKRPYCKWHHTFTHATNDCKVLRAQIQMAIESGRLTFGQFAMKVDMRPFPDVNMVDLSHSIREPGFSFDVNMAGFVIRHGKDKAESSHSRGKDKEEAVPRDRPQDDDRRYLTEEEVRSIRYQRPLSMHLLNKYEQQYDRRRRYDEDDEKYRRSDAENRRYRQHDRNNDGYERHARGRSREQDDMDKHWDCPFFKHCWDSGMSRLPTIENCPECKQRRGRTNEVSVFERLGPLPPINKRAESSQEEDFEESDGEEDRYHRPRWCPDGLSHSQKRRVQRLRNLEEAEAQYLYTLRRADVV</sequence>
<feature type="compositionally biased region" description="Basic residues" evidence="10">
    <location>
        <begin position="1858"/>
        <end position="1871"/>
    </location>
</feature>
<evidence type="ECO:0000256" key="3">
    <source>
        <dbReference type="ARBA" id="ARBA00022679"/>
    </source>
</evidence>
<feature type="region of interest" description="Disordered" evidence="10">
    <location>
        <begin position="2189"/>
        <end position="2225"/>
    </location>
</feature>
<dbReference type="FunFam" id="3.10.10.10:FF:000007">
    <property type="entry name" value="Retrovirus-related Pol polyprotein from transposon 17.6-like Protein"/>
    <property type="match status" value="1"/>
</dbReference>
<dbReference type="CDD" id="cd09274">
    <property type="entry name" value="RNase_HI_RT_Ty3"/>
    <property type="match status" value="1"/>
</dbReference>
<evidence type="ECO:0000259" key="12">
    <source>
        <dbReference type="PROSITE" id="PS50878"/>
    </source>
</evidence>
<evidence type="ECO:0000256" key="9">
    <source>
        <dbReference type="PROSITE-ProRule" id="PRU00047"/>
    </source>
</evidence>
<feature type="compositionally biased region" description="Low complexity" evidence="10">
    <location>
        <begin position="553"/>
        <end position="564"/>
    </location>
</feature>
<dbReference type="PROSITE" id="PS50158">
    <property type="entry name" value="ZF_CCHC"/>
    <property type="match status" value="1"/>
</dbReference>
<dbReference type="Gene3D" id="3.10.20.370">
    <property type="match status" value="1"/>
</dbReference>
<evidence type="ECO:0000259" key="13">
    <source>
        <dbReference type="PROSITE" id="PS50994"/>
    </source>
</evidence>